<feature type="chain" id="PRO_5039379042" description="DUF3558 domain-containing protein" evidence="1">
    <location>
        <begin position="21"/>
        <end position="178"/>
    </location>
</feature>
<proteinExistence type="predicted"/>
<dbReference type="InterPro" id="IPR024520">
    <property type="entry name" value="DUF3558"/>
</dbReference>
<dbReference type="Pfam" id="PF12079">
    <property type="entry name" value="DUF3558"/>
    <property type="match status" value="1"/>
</dbReference>
<dbReference type="AlphaFoldDB" id="A0A7K0D0M6"/>
<dbReference type="OrthoDB" id="4761308at2"/>
<dbReference type="Proteomes" id="UP000438448">
    <property type="component" value="Unassembled WGS sequence"/>
</dbReference>
<keyword evidence="3" id="KW-1185">Reference proteome</keyword>
<accession>A0A7K0D0M6</accession>
<evidence type="ECO:0000256" key="1">
    <source>
        <dbReference type="SAM" id="SignalP"/>
    </source>
</evidence>
<sequence>MKARSVLVAALALVVGVSVGGCGKTVPGTAQPAGSGTGVNTKFDKLLRECDVVKNDDIVKTTGAQAATGSFNGAVCMWSLEGTPSGDGMVTLNWYEMGSLTNEKATNDKLGYSSSNVNVQGRRSLQIRRPNDTDSCGVMTPAADTGVVGWWVNYHPGGHGDPCVAAQKLVELTVNLSR</sequence>
<comment type="caution">
    <text evidence="2">The sequence shown here is derived from an EMBL/GenBank/DDBJ whole genome shotgun (WGS) entry which is preliminary data.</text>
</comment>
<evidence type="ECO:0000313" key="3">
    <source>
        <dbReference type="Proteomes" id="UP000438448"/>
    </source>
</evidence>
<dbReference type="RefSeq" id="WP_153410036.1">
    <property type="nucleotide sequence ID" value="NZ_WEGK01000004.1"/>
</dbReference>
<dbReference type="EMBL" id="WEGK01000004">
    <property type="protein sequence ID" value="MQY19221.1"/>
    <property type="molecule type" value="Genomic_DNA"/>
</dbReference>
<name>A0A7K0D0M6_9NOCA</name>
<evidence type="ECO:0000313" key="2">
    <source>
        <dbReference type="EMBL" id="MQY19221.1"/>
    </source>
</evidence>
<reference evidence="2 3" key="1">
    <citation type="submission" date="2019-10" db="EMBL/GenBank/DDBJ databases">
        <title>Nocardia macrotermitis sp. nov. and Nocardia aurantia sp. nov., isolated from the gut of fungus growing-termite Macrotermes natalensis.</title>
        <authorList>
            <person name="Benndorf R."/>
            <person name="Schwitalla J."/>
            <person name="Martin K."/>
            <person name="De Beer W."/>
            <person name="Kaster A.-K."/>
            <person name="Vollmers J."/>
            <person name="Poulsen M."/>
            <person name="Beemelmanns C."/>
        </authorList>
    </citation>
    <scope>NUCLEOTIDE SEQUENCE [LARGE SCALE GENOMIC DNA]</scope>
    <source>
        <strain evidence="2 3">RB20</strain>
    </source>
</reference>
<protein>
    <recommendedName>
        <fullName evidence="4">DUF3558 domain-containing protein</fullName>
    </recommendedName>
</protein>
<gene>
    <name evidence="2" type="ORF">NRB20_23060</name>
</gene>
<evidence type="ECO:0008006" key="4">
    <source>
        <dbReference type="Google" id="ProtNLM"/>
    </source>
</evidence>
<dbReference type="PROSITE" id="PS51257">
    <property type="entry name" value="PROKAR_LIPOPROTEIN"/>
    <property type="match status" value="1"/>
</dbReference>
<organism evidence="2 3">
    <name type="scientific">Nocardia macrotermitis</name>
    <dbReference type="NCBI Taxonomy" id="2585198"/>
    <lineage>
        <taxon>Bacteria</taxon>
        <taxon>Bacillati</taxon>
        <taxon>Actinomycetota</taxon>
        <taxon>Actinomycetes</taxon>
        <taxon>Mycobacteriales</taxon>
        <taxon>Nocardiaceae</taxon>
        <taxon>Nocardia</taxon>
    </lineage>
</organism>
<feature type="signal peptide" evidence="1">
    <location>
        <begin position="1"/>
        <end position="20"/>
    </location>
</feature>
<keyword evidence="1" id="KW-0732">Signal</keyword>